<dbReference type="OrthoDB" id="5600085at2759"/>
<keyword evidence="11" id="KW-1185">Reference proteome</keyword>
<feature type="compositionally biased region" description="Acidic residues" evidence="8">
    <location>
        <begin position="598"/>
        <end position="612"/>
    </location>
</feature>
<dbReference type="GO" id="GO:0006878">
    <property type="term" value="P:intracellular copper ion homeostasis"/>
    <property type="evidence" value="ECO:0007669"/>
    <property type="project" value="TreeGrafter"/>
</dbReference>
<keyword evidence="3" id="KW-0862">Zinc</keyword>
<feature type="region of interest" description="Disordered" evidence="8">
    <location>
        <begin position="577"/>
        <end position="616"/>
    </location>
</feature>
<dbReference type="HOGENOM" id="CLU_025811_0_0_1"/>
<evidence type="ECO:0000259" key="9">
    <source>
        <dbReference type="PROSITE" id="PS50073"/>
    </source>
</evidence>
<keyword evidence="7" id="KW-0539">Nucleus</keyword>
<dbReference type="GO" id="GO:0000981">
    <property type="term" value="F:DNA-binding transcription factor activity, RNA polymerase II-specific"/>
    <property type="evidence" value="ECO:0007669"/>
    <property type="project" value="TreeGrafter"/>
</dbReference>
<dbReference type="InterPro" id="IPR051763">
    <property type="entry name" value="Copper_Homeo_Regul"/>
</dbReference>
<dbReference type="SUPFAM" id="SSF57879">
    <property type="entry name" value="Zinc domain conserved in yeast copper-regulated transcription factors"/>
    <property type="match status" value="1"/>
</dbReference>
<dbReference type="Gene3D" id="3.90.430.10">
    <property type="entry name" value="Copper fist DNA-binding domain"/>
    <property type="match status" value="1"/>
</dbReference>
<feature type="compositionally biased region" description="Basic and acidic residues" evidence="8">
    <location>
        <begin position="276"/>
        <end position="293"/>
    </location>
</feature>
<dbReference type="Proteomes" id="UP000011668">
    <property type="component" value="Unassembled WGS sequence"/>
</dbReference>
<protein>
    <submittedName>
        <fullName evidence="10">Copper-fist domain-containing protein</fullName>
    </submittedName>
</protein>
<proteinExistence type="predicted"/>
<feature type="compositionally biased region" description="Polar residues" evidence="8">
    <location>
        <begin position="360"/>
        <end position="374"/>
    </location>
</feature>
<reference evidence="10 11" key="1">
    <citation type="journal article" date="2013" name="Nat. Commun.">
        <title>The evolution and pathogenic mechanisms of the rice sheath blight pathogen.</title>
        <authorList>
            <person name="Zheng A."/>
            <person name="Lin R."/>
            <person name="Xu L."/>
            <person name="Qin P."/>
            <person name="Tang C."/>
            <person name="Ai P."/>
            <person name="Zhang D."/>
            <person name="Liu Y."/>
            <person name="Sun Z."/>
            <person name="Feng H."/>
            <person name="Wang Y."/>
            <person name="Chen Y."/>
            <person name="Liang X."/>
            <person name="Fu R."/>
            <person name="Li Q."/>
            <person name="Zhang J."/>
            <person name="Yu X."/>
            <person name="Xie Z."/>
            <person name="Ding L."/>
            <person name="Guan P."/>
            <person name="Tang J."/>
            <person name="Liang Y."/>
            <person name="Wang S."/>
            <person name="Deng Q."/>
            <person name="Li S."/>
            <person name="Zhu J."/>
            <person name="Wang L."/>
            <person name="Liu H."/>
            <person name="Li P."/>
        </authorList>
    </citation>
    <scope>NUCLEOTIDE SEQUENCE [LARGE SCALE GENOMIC DNA]</scope>
    <source>
        <strain evidence="11">AG-1 IA</strain>
    </source>
</reference>
<evidence type="ECO:0000313" key="11">
    <source>
        <dbReference type="Proteomes" id="UP000011668"/>
    </source>
</evidence>
<evidence type="ECO:0000256" key="1">
    <source>
        <dbReference type="ARBA" id="ARBA00004123"/>
    </source>
</evidence>
<keyword evidence="4" id="KW-0186">Copper</keyword>
<evidence type="ECO:0000256" key="2">
    <source>
        <dbReference type="ARBA" id="ARBA00022723"/>
    </source>
</evidence>
<evidence type="ECO:0000313" key="10">
    <source>
        <dbReference type="EMBL" id="ELU43271.1"/>
    </source>
</evidence>
<dbReference type="EMBL" id="AFRT01000587">
    <property type="protein sequence ID" value="ELU43271.1"/>
    <property type="molecule type" value="Genomic_DNA"/>
</dbReference>
<comment type="subcellular location">
    <subcellularLocation>
        <location evidence="1">Nucleus</location>
    </subcellularLocation>
</comment>
<evidence type="ECO:0000256" key="3">
    <source>
        <dbReference type="ARBA" id="ARBA00022833"/>
    </source>
</evidence>
<feature type="region of interest" description="Disordered" evidence="8">
    <location>
        <begin position="236"/>
        <end position="293"/>
    </location>
</feature>
<feature type="compositionally biased region" description="Polar residues" evidence="8">
    <location>
        <begin position="324"/>
        <end position="339"/>
    </location>
</feature>
<dbReference type="GO" id="GO:0045944">
    <property type="term" value="P:positive regulation of transcription by RNA polymerase II"/>
    <property type="evidence" value="ECO:0007669"/>
    <property type="project" value="TreeGrafter"/>
</dbReference>
<dbReference type="FunFam" id="3.90.430.10:FF:000001">
    <property type="entry name" value="Copper fist DNA-binding protein"/>
    <property type="match status" value="1"/>
</dbReference>
<accession>L8WYY6</accession>
<keyword evidence="6" id="KW-0804">Transcription</keyword>
<dbReference type="GO" id="GO:0005634">
    <property type="term" value="C:nucleus"/>
    <property type="evidence" value="ECO:0007669"/>
    <property type="project" value="UniProtKB-SubCell"/>
</dbReference>
<comment type="caution">
    <text evidence="10">The sequence shown here is derived from an EMBL/GenBank/DDBJ whole genome shotgun (WGS) entry which is preliminary data.</text>
</comment>
<dbReference type="PROSITE" id="PS50073">
    <property type="entry name" value="COPPER_FIST_2"/>
    <property type="match status" value="1"/>
</dbReference>
<dbReference type="AlphaFoldDB" id="L8WYY6"/>
<dbReference type="InterPro" id="IPR036395">
    <property type="entry name" value="Cu_fist_DNA-bd_dom_sf"/>
</dbReference>
<dbReference type="GO" id="GO:0006879">
    <property type="term" value="P:intracellular iron ion homeostasis"/>
    <property type="evidence" value="ECO:0007669"/>
    <property type="project" value="TreeGrafter"/>
</dbReference>
<feature type="region of interest" description="Disordered" evidence="8">
    <location>
        <begin position="324"/>
        <end position="380"/>
    </location>
</feature>
<organism evidence="10 11">
    <name type="scientific">Thanatephorus cucumeris (strain AG1-IA)</name>
    <name type="common">Rice sheath blight fungus</name>
    <name type="synonym">Rhizoctonia solani</name>
    <dbReference type="NCBI Taxonomy" id="983506"/>
    <lineage>
        <taxon>Eukaryota</taxon>
        <taxon>Fungi</taxon>
        <taxon>Dikarya</taxon>
        <taxon>Basidiomycota</taxon>
        <taxon>Agaricomycotina</taxon>
        <taxon>Agaricomycetes</taxon>
        <taxon>Cantharellales</taxon>
        <taxon>Ceratobasidiaceae</taxon>
        <taxon>Rhizoctonia</taxon>
        <taxon>Rhizoctonia solani AG-1</taxon>
    </lineage>
</organism>
<dbReference type="GO" id="GO:0005507">
    <property type="term" value="F:copper ion binding"/>
    <property type="evidence" value="ECO:0007669"/>
    <property type="project" value="InterPro"/>
</dbReference>
<dbReference type="Pfam" id="PF00649">
    <property type="entry name" value="Copper-fist"/>
    <property type="match status" value="1"/>
</dbReference>
<gene>
    <name evidence="10" type="ORF">AG1IA_02709</name>
</gene>
<feature type="compositionally biased region" description="Polar residues" evidence="8">
    <location>
        <begin position="580"/>
        <end position="595"/>
    </location>
</feature>
<sequence>MRVYIQKWLHAIARSRLKLYKTTSCAAPSSKPDSTFNLTTDSSFLDTPSITTHESNQPLLVLGPILEAASQQDVSTVSGQLVSWEHVAPIDWGILLAVRVLRFSIGVQNQGMDEHVSVLGMARQGDRSLCSPKGVRRSCPVNLSLPMSSRTPTGLLPLPLSAKAASENNGPQLLLSACINGHRSSSCHHTDRPLFEIKKKGRPITQCARCRELRKTRSYHSKCLCDKPAATQNDNQVDASTEEIPGSKRKKCTSPSRDTMPVTAPAVPSLPNGIRDILDNKKPNDSEQKEESRKRSMLNPCNCGCDDAKRCRCNGEDLLGPIQNQAQGGSCCAETSTSVETERRVSPSRRLLPKPKKSIPPTNNRQSSQTTTPMPGSCCAPKHSQLELSSNHHGASIFIKPLSLPLDSAGPSLLPSITTWSTPTSIPTLNKHVTTTMDSCGCGEGCACAGCVEHRGAVAAAAAIAAGHHSCPDRCGTCQDLSSTNMQVSSLTGPSVSDDNSIEGLLARAIAKLPPPPPGQLSVFQSQSGGERVALVVLPRADNSNGLVSAPRSCCTPTVSTVLPTNSVSPKLMLPRSLKKQTAGQRRQVRSSSPSDDGLTDADAEGESDSGELEIPVTGLLGRQTKSWAYAQLDIDVDLELGLAADAIVYIISSLVFLCECTQCGDEKGSGVRFPVVSRQR</sequence>
<dbReference type="PRINTS" id="PR00617">
    <property type="entry name" value="COPPERFIST"/>
</dbReference>
<dbReference type="GO" id="GO:0000978">
    <property type="term" value="F:RNA polymerase II cis-regulatory region sequence-specific DNA binding"/>
    <property type="evidence" value="ECO:0007669"/>
    <property type="project" value="TreeGrafter"/>
</dbReference>
<evidence type="ECO:0000256" key="7">
    <source>
        <dbReference type="ARBA" id="ARBA00023242"/>
    </source>
</evidence>
<dbReference type="PANTHER" id="PTHR28088:SF9">
    <property type="entry name" value="TRANSCRIPTION FACTOR GRISEA, PUTATIVE (AFU_ORTHOLOGUE AFUA_1G13190)-RELATED"/>
    <property type="match status" value="1"/>
</dbReference>
<keyword evidence="5" id="KW-0805">Transcription regulation</keyword>
<evidence type="ECO:0000256" key="8">
    <source>
        <dbReference type="SAM" id="MobiDB-lite"/>
    </source>
</evidence>
<evidence type="ECO:0000256" key="4">
    <source>
        <dbReference type="ARBA" id="ARBA00023008"/>
    </source>
</evidence>
<dbReference type="SMART" id="SM01090">
    <property type="entry name" value="Copper-fist"/>
    <property type="match status" value="1"/>
</dbReference>
<name>L8WYY6_THACA</name>
<dbReference type="STRING" id="983506.L8WYY6"/>
<dbReference type="PANTHER" id="PTHR28088">
    <property type="entry name" value="TRANSCRIPTIONAL ACTIVATOR HAA1-RELATED"/>
    <property type="match status" value="1"/>
</dbReference>
<dbReference type="InterPro" id="IPR001083">
    <property type="entry name" value="Cu_fist_DNA-bd_dom"/>
</dbReference>
<feature type="domain" description="Copper-fist" evidence="9">
    <location>
        <begin position="169"/>
        <end position="204"/>
    </location>
</feature>
<keyword evidence="2" id="KW-0479">Metal-binding</keyword>
<evidence type="ECO:0000256" key="5">
    <source>
        <dbReference type="ARBA" id="ARBA00023015"/>
    </source>
</evidence>
<evidence type="ECO:0000256" key="6">
    <source>
        <dbReference type="ARBA" id="ARBA00023163"/>
    </source>
</evidence>
<dbReference type="SMART" id="SM00412">
    <property type="entry name" value="Cu_FIST"/>
    <property type="match status" value="1"/>
</dbReference>